<dbReference type="Proteomes" id="UP000279833">
    <property type="component" value="Unassembled WGS sequence"/>
</dbReference>
<sequence>MVLRIVHIYIVNNNNNNNNNNEYVDNNEGYLSFRIQSLINSNDVFASVRQALNFRNSLNTLNAIGSPRDYLDL</sequence>
<dbReference type="WBParaSite" id="SCUD_0002053001-mRNA-1">
    <property type="protein sequence ID" value="SCUD_0002053001-mRNA-1"/>
    <property type="gene ID" value="SCUD_0002053001"/>
</dbReference>
<organism evidence="3">
    <name type="scientific">Schistosoma curassoni</name>
    <dbReference type="NCBI Taxonomy" id="6186"/>
    <lineage>
        <taxon>Eukaryota</taxon>
        <taxon>Metazoa</taxon>
        <taxon>Spiralia</taxon>
        <taxon>Lophotrochozoa</taxon>
        <taxon>Platyhelminthes</taxon>
        <taxon>Trematoda</taxon>
        <taxon>Digenea</taxon>
        <taxon>Strigeidida</taxon>
        <taxon>Schistosomatoidea</taxon>
        <taxon>Schistosomatidae</taxon>
        <taxon>Schistosoma</taxon>
    </lineage>
</organism>
<protein>
    <submittedName>
        <fullName evidence="1 3">Uncharacterized protein</fullName>
    </submittedName>
</protein>
<reference evidence="1 2" key="2">
    <citation type="submission" date="2018-11" db="EMBL/GenBank/DDBJ databases">
        <authorList>
            <consortium name="Pathogen Informatics"/>
        </authorList>
    </citation>
    <scope>NUCLEOTIDE SEQUENCE [LARGE SCALE GENOMIC DNA]</scope>
    <source>
        <strain evidence="1">Dakar</strain>
        <strain evidence="2">Dakar, Senegal</strain>
    </source>
</reference>
<name>A0A183KZN0_9TREM</name>
<evidence type="ECO:0000313" key="3">
    <source>
        <dbReference type="WBParaSite" id="SCUD_0002053001-mRNA-1"/>
    </source>
</evidence>
<proteinExistence type="predicted"/>
<evidence type="ECO:0000313" key="1">
    <source>
        <dbReference type="EMBL" id="VDP72524.1"/>
    </source>
</evidence>
<dbReference type="EMBL" id="UZAK01044474">
    <property type="protein sequence ID" value="VDP72524.1"/>
    <property type="molecule type" value="Genomic_DNA"/>
</dbReference>
<dbReference type="AlphaFoldDB" id="A0A183KZN0"/>
<evidence type="ECO:0000313" key="2">
    <source>
        <dbReference type="Proteomes" id="UP000279833"/>
    </source>
</evidence>
<accession>A0A183KZN0</accession>
<keyword evidence="2" id="KW-1185">Reference proteome</keyword>
<gene>
    <name evidence="1" type="ORF">SCUD_LOCUS20527</name>
</gene>
<reference evidence="3" key="1">
    <citation type="submission" date="2016-06" db="UniProtKB">
        <authorList>
            <consortium name="WormBaseParasite"/>
        </authorList>
    </citation>
    <scope>IDENTIFICATION</scope>
</reference>